<dbReference type="AlphaFoldDB" id="A0A554JDC6"/>
<dbReference type="EMBL" id="VMFD01000008">
    <property type="protein sequence ID" value="TSC66392.1"/>
    <property type="molecule type" value="Genomic_DNA"/>
</dbReference>
<organism evidence="2 3">
    <name type="scientific">Candidatus Berkelbacteria bacterium Gr01-1014_85</name>
    <dbReference type="NCBI Taxonomy" id="2017150"/>
    <lineage>
        <taxon>Bacteria</taxon>
        <taxon>Candidatus Berkelbacteria</taxon>
    </lineage>
</organism>
<gene>
    <name evidence="2" type="ORF">CEO22_124</name>
</gene>
<keyword evidence="1" id="KW-1133">Transmembrane helix</keyword>
<name>A0A554JDC6_9BACT</name>
<proteinExistence type="predicted"/>
<dbReference type="Proteomes" id="UP000316253">
    <property type="component" value="Unassembled WGS sequence"/>
</dbReference>
<evidence type="ECO:0000256" key="1">
    <source>
        <dbReference type="SAM" id="Phobius"/>
    </source>
</evidence>
<sequence length="194" mass="21476">MESIVWWWAVVATVVALLSVGLHILRSAVPLPIFDRGNAVVSFNDEKVMEVVLNAARAAGVHPVLDLGTAWQPTRCMTNSNVIFNLKPPANNSDGMYRHQLLQNVTGGWIFVSRTGDPASDASALSKALEAQLGSSERIYLLLNPDTTMPDNSMAFVLVRSEDRETTELFGFRKPMNQLPKPRLYRQAKTRPKG</sequence>
<protein>
    <submittedName>
        <fullName evidence="2">Uncharacterized protein</fullName>
    </submittedName>
</protein>
<keyword evidence="1" id="KW-0812">Transmembrane</keyword>
<reference evidence="2 3" key="1">
    <citation type="submission" date="2017-08" db="EMBL/GenBank/DDBJ databases">
        <title>Mechanisms for carbon and nitrogen cycling indicate functional differentiation within the Candidate Phyla Radiation.</title>
        <authorList>
            <person name="Danczak R.E."/>
            <person name="Johnston M.D."/>
            <person name="Kenah C."/>
            <person name="Slattery M."/>
            <person name="Wrighton K.C."/>
            <person name="Wilkins M.J."/>
        </authorList>
    </citation>
    <scope>NUCLEOTIDE SEQUENCE [LARGE SCALE GENOMIC DNA]</scope>
    <source>
        <strain evidence="2">Gr01-1014_85</strain>
    </source>
</reference>
<evidence type="ECO:0000313" key="2">
    <source>
        <dbReference type="EMBL" id="TSC66392.1"/>
    </source>
</evidence>
<comment type="caution">
    <text evidence="2">The sequence shown here is derived from an EMBL/GenBank/DDBJ whole genome shotgun (WGS) entry which is preliminary data.</text>
</comment>
<feature type="transmembrane region" description="Helical" evidence="1">
    <location>
        <begin position="6"/>
        <end position="25"/>
    </location>
</feature>
<evidence type="ECO:0000313" key="3">
    <source>
        <dbReference type="Proteomes" id="UP000316253"/>
    </source>
</evidence>
<keyword evidence="1" id="KW-0472">Membrane</keyword>
<accession>A0A554JDC6</accession>